<feature type="transmembrane region" description="Helical" evidence="10">
    <location>
        <begin position="88"/>
        <end position="111"/>
    </location>
</feature>
<evidence type="ECO:0000256" key="3">
    <source>
        <dbReference type="ARBA" id="ARBA00022679"/>
    </source>
</evidence>
<evidence type="ECO:0000313" key="11">
    <source>
        <dbReference type="EMBL" id="PJJ42178.1"/>
    </source>
</evidence>
<dbReference type="UniPathway" id="UPA00085"/>
<evidence type="ECO:0000256" key="10">
    <source>
        <dbReference type="HAMAP-Rule" id="MF_01043"/>
    </source>
</evidence>
<keyword evidence="1 10" id="KW-1003">Cell membrane</keyword>
<keyword evidence="7 10" id="KW-0472">Membrane</keyword>
<keyword evidence="8 10" id="KW-0594">Phospholipid biosynthesis</keyword>
<name>A0A2M9A915_9BACT</name>
<evidence type="ECO:0000256" key="7">
    <source>
        <dbReference type="ARBA" id="ARBA00023136"/>
    </source>
</evidence>
<organism evidence="11 12">
    <name type="scientific">Hallerella succinigenes</name>
    <dbReference type="NCBI Taxonomy" id="1896222"/>
    <lineage>
        <taxon>Bacteria</taxon>
        <taxon>Pseudomonadati</taxon>
        <taxon>Fibrobacterota</taxon>
        <taxon>Fibrobacteria</taxon>
        <taxon>Fibrobacterales</taxon>
        <taxon>Fibrobacteraceae</taxon>
        <taxon>Hallerella</taxon>
    </lineage>
</organism>
<proteinExistence type="inferred from homology"/>
<gene>
    <name evidence="10" type="primary">plsY</name>
    <name evidence="11" type="ORF">BGX16_2196</name>
</gene>
<dbReference type="PANTHER" id="PTHR30309">
    <property type="entry name" value="INNER MEMBRANE PROTEIN YGIH"/>
    <property type="match status" value="1"/>
</dbReference>
<comment type="caution">
    <text evidence="11">The sequence shown here is derived from an EMBL/GenBank/DDBJ whole genome shotgun (WGS) entry which is preliminary data.</text>
</comment>
<feature type="transmembrane region" description="Helical" evidence="10">
    <location>
        <begin position="154"/>
        <end position="173"/>
    </location>
</feature>
<evidence type="ECO:0000256" key="6">
    <source>
        <dbReference type="ARBA" id="ARBA00023098"/>
    </source>
</evidence>
<evidence type="ECO:0000256" key="2">
    <source>
        <dbReference type="ARBA" id="ARBA00022516"/>
    </source>
</evidence>
<keyword evidence="9 10" id="KW-1208">Phospholipid metabolism</keyword>
<keyword evidence="5 10" id="KW-1133">Transmembrane helix</keyword>
<comment type="catalytic activity">
    <reaction evidence="10">
        <text>an acyl phosphate + sn-glycerol 3-phosphate = a 1-acyl-sn-glycero-3-phosphate + phosphate</text>
        <dbReference type="Rhea" id="RHEA:34075"/>
        <dbReference type="ChEBI" id="CHEBI:43474"/>
        <dbReference type="ChEBI" id="CHEBI:57597"/>
        <dbReference type="ChEBI" id="CHEBI:57970"/>
        <dbReference type="ChEBI" id="CHEBI:59918"/>
        <dbReference type="EC" id="2.3.1.275"/>
    </reaction>
</comment>
<sequence length="220" mass="23644">MNSLLSLPIAYLLGSIPTAVWVAKIVNGKDYDIRNYGSKNSGLTNTIRVLGVKPALPVVLVDLLKGFFAPTIALWMNEASKASGGPDYFWLPLVCGLLAILGHSFTCFAGFRGGKGVLTAFGVFLALAPVTALGAFAVWCLLTFITKYVSVGSIFACITLTGLATFGYVAPNIYPHDHINEGILSIAWIVAVFVIYKHKANIKRLMNGTENGFGKKKKKV</sequence>
<keyword evidence="11" id="KW-0012">Acyltransferase</keyword>
<comment type="subcellular location">
    <subcellularLocation>
        <location evidence="10">Cell membrane</location>
        <topology evidence="10">Multi-pass membrane protein</topology>
    </subcellularLocation>
</comment>
<evidence type="ECO:0000256" key="8">
    <source>
        <dbReference type="ARBA" id="ARBA00023209"/>
    </source>
</evidence>
<dbReference type="EMBL" id="PGEX01000001">
    <property type="protein sequence ID" value="PJJ42178.1"/>
    <property type="molecule type" value="Genomic_DNA"/>
</dbReference>
<dbReference type="OrthoDB" id="9777124at2"/>
<keyword evidence="12" id="KW-1185">Reference proteome</keyword>
<dbReference type="GO" id="GO:0005886">
    <property type="term" value="C:plasma membrane"/>
    <property type="evidence" value="ECO:0007669"/>
    <property type="project" value="UniProtKB-SubCell"/>
</dbReference>
<comment type="pathway">
    <text evidence="10">Lipid metabolism; phospholipid metabolism.</text>
</comment>
<dbReference type="EC" id="2.3.1.275" evidence="10"/>
<dbReference type="NCBIfam" id="TIGR00023">
    <property type="entry name" value="glycerol-3-phosphate 1-O-acyltransferase PlsY"/>
    <property type="match status" value="1"/>
</dbReference>
<dbReference type="SMART" id="SM01207">
    <property type="entry name" value="G3P_acyltransf"/>
    <property type="match status" value="1"/>
</dbReference>
<feature type="transmembrane region" description="Helical" evidence="10">
    <location>
        <begin position="117"/>
        <end position="142"/>
    </location>
</feature>
<keyword evidence="4 10" id="KW-0812">Transmembrane</keyword>
<evidence type="ECO:0000256" key="9">
    <source>
        <dbReference type="ARBA" id="ARBA00023264"/>
    </source>
</evidence>
<keyword evidence="2 10" id="KW-0444">Lipid biosynthesis</keyword>
<dbReference type="GO" id="GO:0008654">
    <property type="term" value="P:phospholipid biosynthetic process"/>
    <property type="evidence" value="ECO:0007669"/>
    <property type="project" value="UniProtKB-UniRule"/>
</dbReference>
<keyword evidence="3 10" id="KW-0808">Transferase</keyword>
<comment type="subunit">
    <text evidence="10">Probably interacts with PlsX.</text>
</comment>
<reference evidence="11 12" key="1">
    <citation type="submission" date="2017-11" db="EMBL/GenBank/DDBJ databases">
        <title>Animal gut microbial communities from fecal samples from Wisconsin, USA.</title>
        <authorList>
            <person name="Neumann A."/>
        </authorList>
    </citation>
    <scope>NUCLEOTIDE SEQUENCE [LARGE SCALE GENOMIC DNA]</scope>
    <source>
        <strain evidence="11 12">UWS3</strain>
    </source>
</reference>
<dbReference type="GO" id="GO:0043772">
    <property type="term" value="F:acyl-phosphate glycerol-3-phosphate acyltransferase activity"/>
    <property type="evidence" value="ECO:0007669"/>
    <property type="project" value="UniProtKB-UniRule"/>
</dbReference>
<feature type="transmembrane region" description="Helical" evidence="10">
    <location>
        <begin position="179"/>
        <end position="196"/>
    </location>
</feature>
<evidence type="ECO:0000256" key="4">
    <source>
        <dbReference type="ARBA" id="ARBA00022692"/>
    </source>
</evidence>
<comment type="function">
    <text evidence="10">Catalyzes the transfer of an acyl group from acyl-phosphate (acyl-PO(4)) to glycerol-3-phosphate (G3P) to form lysophosphatidic acid (LPA). This enzyme utilizes acyl-phosphate as fatty acyl donor, but not acyl-CoA or acyl-ACP.</text>
</comment>
<dbReference type="Pfam" id="PF02660">
    <property type="entry name" value="G3P_acyltransf"/>
    <property type="match status" value="1"/>
</dbReference>
<dbReference type="AlphaFoldDB" id="A0A2M9A915"/>
<dbReference type="InterPro" id="IPR003811">
    <property type="entry name" value="G3P_acylTferase_PlsY"/>
</dbReference>
<comment type="similarity">
    <text evidence="10">Belongs to the PlsY family.</text>
</comment>
<evidence type="ECO:0000256" key="5">
    <source>
        <dbReference type="ARBA" id="ARBA00022989"/>
    </source>
</evidence>
<evidence type="ECO:0000256" key="1">
    <source>
        <dbReference type="ARBA" id="ARBA00022475"/>
    </source>
</evidence>
<accession>A0A2M9A915</accession>
<dbReference type="RefSeq" id="WP_100426060.1">
    <property type="nucleotide sequence ID" value="NZ_PGEX01000001.1"/>
</dbReference>
<evidence type="ECO:0000313" key="12">
    <source>
        <dbReference type="Proteomes" id="UP000231134"/>
    </source>
</evidence>
<keyword evidence="6 10" id="KW-0443">Lipid metabolism</keyword>
<protein>
    <recommendedName>
        <fullName evidence="10">Glycerol-3-phosphate acyltransferase</fullName>
    </recommendedName>
    <alternativeName>
        <fullName evidence="10">Acyl-PO4 G3P acyltransferase</fullName>
    </alternativeName>
    <alternativeName>
        <fullName evidence="10">Acyl-phosphate--glycerol-3-phosphate acyltransferase</fullName>
    </alternativeName>
    <alternativeName>
        <fullName evidence="10">G3P acyltransferase</fullName>
        <shortName evidence="10">GPAT</shortName>
        <ecNumber evidence="10">2.3.1.275</ecNumber>
    </alternativeName>
    <alternativeName>
        <fullName evidence="10">Lysophosphatidic acid synthase</fullName>
        <shortName evidence="10">LPA synthase</shortName>
    </alternativeName>
</protein>
<dbReference type="Proteomes" id="UP000231134">
    <property type="component" value="Unassembled WGS sequence"/>
</dbReference>
<dbReference type="PANTHER" id="PTHR30309:SF0">
    <property type="entry name" value="GLYCEROL-3-PHOSPHATE ACYLTRANSFERASE-RELATED"/>
    <property type="match status" value="1"/>
</dbReference>
<dbReference type="HAMAP" id="MF_01043">
    <property type="entry name" value="PlsY"/>
    <property type="match status" value="1"/>
</dbReference>